<sequence>MAMNKIQFQAGLSLPAFLAQFGTEAQCEDSLEQSRWSQGFRCPDCGHAEHYVLKSGGRKTFQCRSCRLQTSLIAGTLFQSTHLKLTTWFLAIYLISQAKTGLSALALKRQLGVSYPTAWLIQQKLMQAMVERDARYTLDGEVQVDDAYLGGELAGGKAGRGSENKVPFVAALSLSPEGQPRFIKMAPIPGFTRKAIANWAQGDLSPGCVVRSDGLACFAGVTDADCQHQVTVAGSRKPKDLPEFCWINTVLGNLKTSLGGAYHAFDFAKYGTRYLGAFAYRFNRRFRLDTITTRLIVAAATTGPRSDYWLRQAEASC</sequence>
<dbReference type="Pfam" id="PF12762">
    <property type="entry name" value="DDE_Tnp_IS1595"/>
    <property type="match status" value="1"/>
</dbReference>
<dbReference type="STRING" id="675511.GCA_000341735_00644"/>
<proteinExistence type="predicted"/>
<keyword evidence="3" id="KW-1185">Reference proteome</keyword>
<dbReference type="InterPro" id="IPR024442">
    <property type="entry name" value="Transposase_Zn_ribbon"/>
</dbReference>
<protein>
    <submittedName>
        <fullName evidence="2">IS1595 family transposase</fullName>
    </submittedName>
</protein>
<dbReference type="KEGG" id="mbur:EQU24_11990"/>
<dbReference type="AlphaFoldDB" id="A0A4P9UQQ5"/>
<dbReference type="RefSeq" id="WP_017839276.1">
    <property type="nucleotide sequence ID" value="NZ_CP035467.1"/>
</dbReference>
<evidence type="ECO:0000313" key="3">
    <source>
        <dbReference type="Proteomes" id="UP000305881"/>
    </source>
</evidence>
<dbReference type="InterPro" id="IPR024445">
    <property type="entry name" value="Tnp_ISXO2-like"/>
</dbReference>
<dbReference type="NCBIfam" id="NF033547">
    <property type="entry name" value="transpos_IS1595"/>
    <property type="match status" value="1"/>
</dbReference>
<gene>
    <name evidence="2" type="ORF">EQU24_11990</name>
</gene>
<evidence type="ECO:0000259" key="1">
    <source>
        <dbReference type="SMART" id="SM01126"/>
    </source>
</evidence>
<dbReference type="Proteomes" id="UP000305881">
    <property type="component" value="Chromosome"/>
</dbReference>
<dbReference type="SMART" id="SM01126">
    <property type="entry name" value="DDE_Tnp_IS1595"/>
    <property type="match status" value="1"/>
</dbReference>
<evidence type="ECO:0000313" key="2">
    <source>
        <dbReference type="EMBL" id="QCW82883.1"/>
    </source>
</evidence>
<reference evidence="3" key="1">
    <citation type="journal article" date="2019" name="J. Bacteriol.">
        <title>A Mutagenic Screen Identifies a TonB-Dependent Receptor Required for the Lanthanide Metal Switch in the Type I Methanotroph 'Methylotuvimicrobium buryatense' 5GB1C.</title>
        <authorList>
            <person name="Groom J.D."/>
            <person name="Ford S.M."/>
            <person name="Pesesky M.W."/>
            <person name="Lidstrom M.E."/>
        </authorList>
    </citation>
    <scope>NUCLEOTIDE SEQUENCE [LARGE SCALE GENOMIC DNA]</scope>
    <source>
        <strain evidence="3">5GB1C</strain>
    </source>
</reference>
<feature type="domain" description="ISXO2-like transposase" evidence="1">
    <location>
        <begin position="137"/>
        <end position="283"/>
    </location>
</feature>
<organism evidence="2 3">
    <name type="scientific">Methylotuvimicrobium buryatense</name>
    <name type="common">Methylomicrobium buryatense</name>
    <dbReference type="NCBI Taxonomy" id="95641"/>
    <lineage>
        <taxon>Bacteria</taxon>
        <taxon>Pseudomonadati</taxon>
        <taxon>Pseudomonadota</taxon>
        <taxon>Gammaproteobacteria</taxon>
        <taxon>Methylococcales</taxon>
        <taxon>Methylococcaceae</taxon>
        <taxon>Methylotuvimicrobium</taxon>
    </lineage>
</organism>
<dbReference type="Pfam" id="PF12760">
    <property type="entry name" value="Zn_ribbon_IS1595"/>
    <property type="match status" value="1"/>
</dbReference>
<dbReference type="EMBL" id="CP035467">
    <property type="protein sequence ID" value="QCW82883.1"/>
    <property type="molecule type" value="Genomic_DNA"/>
</dbReference>
<dbReference type="OrthoDB" id="271821at2"/>
<accession>A0A4P9UQQ5</accession>
<name>A0A4P9UQQ5_METBY</name>